<dbReference type="AlphaFoldDB" id="A0A645CYF5"/>
<evidence type="ECO:0000313" key="1">
    <source>
        <dbReference type="EMBL" id="MPM81949.1"/>
    </source>
</evidence>
<organism evidence="1">
    <name type="scientific">bioreactor metagenome</name>
    <dbReference type="NCBI Taxonomy" id="1076179"/>
    <lineage>
        <taxon>unclassified sequences</taxon>
        <taxon>metagenomes</taxon>
        <taxon>ecological metagenomes</taxon>
    </lineage>
</organism>
<dbReference type="EMBL" id="VSSQ01031160">
    <property type="protein sequence ID" value="MPM81949.1"/>
    <property type="molecule type" value="Genomic_DNA"/>
</dbReference>
<reference evidence="1" key="1">
    <citation type="submission" date="2019-08" db="EMBL/GenBank/DDBJ databases">
        <authorList>
            <person name="Kucharzyk K."/>
            <person name="Murdoch R.W."/>
            <person name="Higgins S."/>
            <person name="Loffler F."/>
        </authorList>
    </citation>
    <scope>NUCLEOTIDE SEQUENCE</scope>
</reference>
<gene>
    <name evidence="1" type="ORF">SDC9_129007</name>
</gene>
<sequence length="75" mass="8623">MFTFIVRVSPLLVELTSGSTERMVFPCSICEKQNKGNSIRIIKICSLNFMTLSCHKVKNIYSMGIVIYKVQIQEY</sequence>
<accession>A0A645CYF5</accession>
<name>A0A645CYF5_9ZZZZ</name>
<proteinExistence type="predicted"/>
<protein>
    <submittedName>
        <fullName evidence="1">Uncharacterized protein</fullName>
    </submittedName>
</protein>
<comment type="caution">
    <text evidence="1">The sequence shown here is derived from an EMBL/GenBank/DDBJ whole genome shotgun (WGS) entry which is preliminary data.</text>
</comment>